<evidence type="ECO:0000313" key="10">
    <source>
        <dbReference type="Proteomes" id="UP001597440"/>
    </source>
</evidence>
<dbReference type="GO" id="GO:0016740">
    <property type="term" value="F:transferase activity"/>
    <property type="evidence" value="ECO:0007669"/>
    <property type="project" value="UniProtKB-KW"/>
</dbReference>
<organism evidence="9 10">
    <name type="scientific">Sphingobacterium tabacisoli</name>
    <dbReference type="NCBI Taxonomy" id="2044855"/>
    <lineage>
        <taxon>Bacteria</taxon>
        <taxon>Pseudomonadati</taxon>
        <taxon>Bacteroidota</taxon>
        <taxon>Sphingobacteriia</taxon>
        <taxon>Sphingobacteriales</taxon>
        <taxon>Sphingobacteriaceae</taxon>
        <taxon>Sphingobacterium</taxon>
    </lineage>
</organism>
<comment type="similarity">
    <text evidence="2">Belongs to the YkuD family.</text>
</comment>
<keyword evidence="6 7" id="KW-0961">Cell wall biogenesis/degradation</keyword>
<feature type="domain" description="L,D-TPase catalytic" evidence="8">
    <location>
        <begin position="58"/>
        <end position="188"/>
    </location>
</feature>
<feature type="active site" description="Proton donor/acceptor" evidence="7">
    <location>
        <position position="149"/>
    </location>
</feature>
<evidence type="ECO:0000259" key="8">
    <source>
        <dbReference type="PROSITE" id="PS52029"/>
    </source>
</evidence>
<evidence type="ECO:0000313" key="9">
    <source>
        <dbReference type="EMBL" id="MFD2555785.1"/>
    </source>
</evidence>
<dbReference type="PROSITE" id="PS52029">
    <property type="entry name" value="LD_TPASE"/>
    <property type="match status" value="1"/>
</dbReference>
<dbReference type="EC" id="2.-.-.-" evidence="9"/>
<evidence type="ECO:0000256" key="4">
    <source>
        <dbReference type="ARBA" id="ARBA00022960"/>
    </source>
</evidence>
<dbReference type="PANTHER" id="PTHR36699:SF1">
    <property type="entry name" value="L,D-TRANSPEPTIDASE YAFK-RELATED"/>
    <property type="match status" value="1"/>
</dbReference>
<gene>
    <name evidence="9" type="ORF">ACFSQW_15395</name>
</gene>
<protein>
    <submittedName>
        <fullName evidence="9">Murein L,D-transpeptidase family protein</fullName>
        <ecNumber evidence="9">2.-.-.-</ecNumber>
    </submittedName>
</protein>
<dbReference type="Pfam" id="PF03734">
    <property type="entry name" value="YkuD"/>
    <property type="match status" value="1"/>
</dbReference>
<dbReference type="PANTHER" id="PTHR36699">
    <property type="entry name" value="LD-TRANSPEPTIDASE"/>
    <property type="match status" value="1"/>
</dbReference>
<keyword evidence="10" id="KW-1185">Reference proteome</keyword>
<evidence type="ECO:0000256" key="7">
    <source>
        <dbReference type="PROSITE-ProRule" id="PRU01373"/>
    </source>
</evidence>
<evidence type="ECO:0000256" key="5">
    <source>
        <dbReference type="ARBA" id="ARBA00022984"/>
    </source>
</evidence>
<keyword evidence="5 7" id="KW-0573">Peptidoglycan synthesis</keyword>
<evidence type="ECO:0000256" key="6">
    <source>
        <dbReference type="ARBA" id="ARBA00023316"/>
    </source>
</evidence>
<dbReference type="PROSITE" id="PS51257">
    <property type="entry name" value="PROKAR_LIPOPROTEIN"/>
    <property type="match status" value="1"/>
</dbReference>
<evidence type="ECO:0000256" key="2">
    <source>
        <dbReference type="ARBA" id="ARBA00005992"/>
    </source>
</evidence>
<reference evidence="10" key="1">
    <citation type="journal article" date="2019" name="Int. J. Syst. Evol. Microbiol.">
        <title>The Global Catalogue of Microorganisms (GCM) 10K type strain sequencing project: providing services to taxonomists for standard genome sequencing and annotation.</title>
        <authorList>
            <consortium name="The Broad Institute Genomics Platform"/>
            <consortium name="The Broad Institute Genome Sequencing Center for Infectious Disease"/>
            <person name="Wu L."/>
            <person name="Ma J."/>
        </authorList>
    </citation>
    <scope>NUCLEOTIDE SEQUENCE [LARGE SCALE GENOMIC DNA]</scope>
    <source>
        <strain evidence="10">KCTC 52298</strain>
    </source>
</reference>
<sequence length="241" mass="27617">MDKIIPTLMILLITVACQNQSKKQQEQEDRVAVAKSEKESMIKSKLASKNLLPDNLNILFIAYKNSDKLELYVKSPTDDYYALLQTYAICKRSGILGPKKAEGDKQVPEGFYHIDRFNSQSLYYLSLGLNYPNELDKSLGYTGSDIFIHGKCETVGCLPMTDDLIKEIYLYALWAQESGQQQIPVYIFPFEMTDENIGNFKSEVDAKTYAFWKNLQEGYALFRKNSKALHYSVQSGRYVFD</sequence>
<evidence type="ECO:0000256" key="1">
    <source>
        <dbReference type="ARBA" id="ARBA00004752"/>
    </source>
</evidence>
<accession>A0ABW5L6Z6</accession>
<dbReference type="Proteomes" id="UP001597440">
    <property type="component" value="Unassembled WGS sequence"/>
</dbReference>
<evidence type="ECO:0000256" key="3">
    <source>
        <dbReference type="ARBA" id="ARBA00022679"/>
    </source>
</evidence>
<dbReference type="InterPro" id="IPR038063">
    <property type="entry name" value="Transpep_catalytic_dom"/>
</dbReference>
<feature type="active site" description="Nucleophile" evidence="7">
    <location>
        <position position="157"/>
    </location>
</feature>
<keyword evidence="3 9" id="KW-0808">Transferase</keyword>
<proteinExistence type="inferred from homology"/>
<name>A0ABW5L6Z6_9SPHI</name>
<dbReference type="CDD" id="cd16913">
    <property type="entry name" value="YkuD_like"/>
    <property type="match status" value="1"/>
</dbReference>
<dbReference type="RefSeq" id="WP_210354084.1">
    <property type="nucleotide sequence ID" value="NZ_JAEQMU010000001.1"/>
</dbReference>
<comment type="caution">
    <text evidence="9">The sequence shown here is derived from an EMBL/GenBank/DDBJ whole genome shotgun (WGS) entry which is preliminary data.</text>
</comment>
<dbReference type="SUPFAM" id="SSF141523">
    <property type="entry name" value="L,D-transpeptidase catalytic domain-like"/>
    <property type="match status" value="1"/>
</dbReference>
<dbReference type="EMBL" id="JBHULD010000014">
    <property type="protein sequence ID" value="MFD2555785.1"/>
    <property type="molecule type" value="Genomic_DNA"/>
</dbReference>
<dbReference type="InterPro" id="IPR005490">
    <property type="entry name" value="LD_TPept_cat_dom"/>
</dbReference>
<keyword evidence="4 7" id="KW-0133">Cell shape</keyword>
<comment type="pathway">
    <text evidence="1 7">Cell wall biogenesis; peptidoglycan biosynthesis.</text>
</comment>